<dbReference type="Gene3D" id="3.30.70.100">
    <property type="match status" value="1"/>
</dbReference>
<evidence type="ECO:0000259" key="1">
    <source>
        <dbReference type="Pfam" id="PF03992"/>
    </source>
</evidence>
<protein>
    <recommendedName>
        <fullName evidence="1">ABM domain-containing protein</fullName>
    </recommendedName>
</protein>
<dbReference type="Proteomes" id="UP000239898">
    <property type="component" value="Unassembled WGS sequence"/>
</dbReference>
<dbReference type="RefSeq" id="WP_128421573.1">
    <property type="nucleotide sequence ID" value="NZ_CP049017.1"/>
</dbReference>
<dbReference type="OrthoDB" id="120886at2"/>
<reference evidence="2 3" key="1">
    <citation type="submission" date="2016-08" db="EMBL/GenBank/DDBJ databases">
        <title>Evolution of the type three secretion system and type three effector repertoires in Xanthomonas.</title>
        <authorList>
            <person name="Merda D."/>
            <person name="Briand M."/>
            <person name="Bosis E."/>
            <person name="Rousseau C."/>
            <person name="Portier P."/>
            <person name="Jacques M.-A."/>
            <person name="Fischer-Le Saux M."/>
        </authorList>
    </citation>
    <scope>NUCLEOTIDE SEQUENCE [LARGE SCALE GENOMIC DNA]</scope>
    <source>
        <strain evidence="2 3">CFBP 4691</strain>
    </source>
</reference>
<evidence type="ECO:0000313" key="3">
    <source>
        <dbReference type="Proteomes" id="UP000239898"/>
    </source>
</evidence>
<dbReference type="EMBL" id="MIGX01000129">
    <property type="protein sequence ID" value="PPT82292.1"/>
    <property type="molecule type" value="Genomic_DNA"/>
</dbReference>
<comment type="caution">
    <text evidence="2">The sequence shown here is derived from an EMBL/GenBank/DDBJ whole genome shotgun (WGS) entry which is preliminary data.</text>
</comment>
<dbReference type="Pfam" id="PF03992">
    <property type="entry name" value="ABM"/>
    <property type="match status" value="1"/>
</dbReference>
<organism evidence="2 3">
    <name type="scientific">Xanthomonas theicola</name>
    <dbReference type="NCBI Taxonomy" id="56464"/>
    <lineage>
        <taxon>Bacteria</taxon>
        <taxon>Pseudomonadati</taxon>
        <taxon>Pseudomonadota</taxon>
        <taxon>Gammaproteobacteria</taxon>
        <taxon>Lysobacterales</taxon>
        <taxon>Lysobacteraceae</taxon>
        <taxon>Xanthomonas</taxon>
    </lineage>
</organism>
<evidence type="ECO:0000313" key="2">
    <source>
        <dbReference type="EMBL" id="PPT82292.1"/>
    </source>
</evidence>
<dbReference type="InterPro" id="IPR011008">
    <property type="entry name" value="Dimeric_a/b-barrel"/>
</dbReference>
<name>A0A2S6ZB45_9XANT</name>
<dbReference type="SUPFAM" id="SSF54909">
    <property type="entry name" value="Dimeric alpha+beta barrel"/>
    <property type="match status" value="1"/>
</dbReference>
<feature type="domain" description="ABM" evidence="1">
    <location>
        <begin position="1"/>
        <end position="65"/>
    </location>
</feature>
<accession>A0A2S6ZB45</accession>
<sequence length="84" mass="9014">MFVAIWEYTVADGQTQAFEALYAADGGWAALFAEYPGYLGTELLRAQAPGTCLTIDRWRDEAATRTAWPTAASAMRSATGSATC</sequence>
<proteinExistence type="predicted"/>
<dbReference type="InterPro" id="IPR007138">
    <property type="entry name" value="ABM_dom"/>
</dbReference>
<keyword evidence="3" id="KW-1185">Reference proteome</keyword>
<gene>
    <name evidence="2" type="ORF">XthCFBP4691_17505</name>
</gene>
<dbReference type="AlphaFoldDB" id="A0A2S6ZB45"/>